<dbReference type="GO" id="GO:0008883">
    <property type="term" value="F:glutamyl-tRNA reductase activity"/>
    <property type="evidence" value="ECO:0007669"/>
    <property type="project" value="UniProtKB-UniRule"/>
</dbReference>
<dbReference type="InterPro" id="IPR000343">
    <property type="entry name" value="4pyrrol_synth_GluRdtase"/>
</dbReference>
<evidence type="ECO:0000256" key="4">
    <source>
        <dbReference type="ARBA" id="ARBA00022857"/>
    </source>
</evidence>
<dbReference type="EMBL" id="FOBW01000002">
    <property type="protein sequence ID" value="SEM33773.1"/>
    <property type="molecule type" value="Genomic_DNA"/>
</dbReference>
<comment type="pathway">
    <text evidence="1 9 14">Porphyrin-containing compound metabolism; protoporphyrin-IX biosynthesis; 5-aminolevulinate from L-glutamyl-tRNA(Glu): step 1/2.</text>
</comment>
<dbReference type="PANTHER" id="PTHR43120">
    <property type="entry name" value="GLUTAMYL-TRNA REDUCTASE 1, CHLOROPLASTIC"/>
    <property type="match status" value="1"/>
</dbReference>
<evidence type="ECO:0000256" key="12">
    <source>
        <dbReference type="PIRSR" id="PIRSR000445-3"/>
    </source>
</evidence>
<dbReference type="SUPFAM" id="SSF69075">
    <property type="entry name" value="Glutamyl tRNA-reductase dimerization domain"/>
    <property type="match status" value="1"/>
</dbReference>
<feature type="active site" description="Nucleophile" evidence="9 10">
    <location>
        <position position="56"/>
    </location>
</feature>
<dbReference type="PANTHER" id="PTHR43120:SF1">
    <property type="entry name" value="GLUTAMYL-TRNA REDUCTASE 1, CHLOROPLASTIC"/>
    <property type="match status" value="1"/>
</dbReference>
<evidence type="ECO:0000256" key="11">
    <source>
        <dbReference type="PIRSR" id="PIRSR000445-2"/>
    </source>
</evidence>
<dbReference type="AlphaFoldDB" id="A0A1H7XJD9"/>
<dbReference type="InterPro" id="IPR015896">
    <property type="entry name" value="4pyrrol_synth_GluRdtase_dimer"/>
</dbReference>
<dbReference type="SUPFAM" id="SSF69742">
    <property type="entry name" value="Glutamyl tRNA-reductase catalytic, N-terminal domain"/>
    <property type="match status" value="1"/>
</dbReference>
<evidence type="ECO:0000256" key="6">
    <source>
        <dbReference type="ARBA" id="ARBA00023244"/>
    </source>
</evidence>
<proteinExistence type="inferred from homology"/>
<evidence type="ECO:0000256" key="14">
    <source>
        <dbReference type="RuleBase" id="RU000584"/>
    </source>
</evidence>
<dbReference type="NCBIfam" id="NF000744">
    <property type="entry name" value="PRK00045.1-3"/>
    <property type="match status" value="1"/>
</dbReference>
<evidence type="ECO:0000256" key="5">
    <source>
        <dbReference type="ARBA" id="ARBA00023002"/>
    </source>
</evidence>
<dbReference type="UniPathway" id="UPA00251">
    <property type="reaction ID" value="UER00316"/>
</dbReference>
<evidence type="ECO:0000256" key="9">
    <source>
        <dbReference type="HAMAP-Rule" id="MF_00087"/>
    </source>
</evidence>
<feature type="binding site" evidence="9 11">
    <location>
        <begin position="120"/>
        <end position="122"/>
    </location>
    <ligand>
        <name>substrate</name>
    </ligand>
</feature>
<feature type="domain" description="Tetrapyrrole biosynthesis glutamyl-tRNA reductase dimerisation" evidence="16">
    <location>
        <begin position="330"/>
        <end position="425"/>
    </location>
</feature>
<dbReference type="Gene3D" id="3.30.460.30">
    <property type="entry name" value="Glutamyl-tRNA reductase, N-terminal domain"/>
    <property type="match status" value="1"/>
</dbReference>
<feature type="binding site" evidence="9 11">
    <location>
        <position position="115"/>
    </location>
    <ligand>
        <name>substrate</name>
    </ligand>
</feature>
<dbReference type="Pfam" id="PF00745">
    <property type="entry name" value="GlutR_dimer"/>
    <property type="match status" value="1"/>
</dbReference>
<evidence type="ECO:0000256" key="8">
    <source>
        <dbReference type="ARBA" id="ARBA00068659"/>
    </source>
</evidence>
<evidence type="ECO:0000256" key="13">
    <source>
        <dbReference type="PIRSR" id="PIRSR000445-4"/>
    </source>
</evidence>
<evidence type="ECO:0000256" key="2">
    <source>
        <dbReference type="ARBA" id="ARBA00005916"/>
    </source>
</evidence>
<comment type="catalytic activity">
    <reaction evidence="7 9 14">
        <text>(S)-4-amino-5-oxopentanoate + tRNA(Glu) + NADP(+) = L-glutamyl-tRNA(Glu) + NADPH + H(+)</text>
        <dbReference type="Rhea" id="RHEA:12344"/>
        <dbReference type="Rhea" id="RHEA-COMP:9663"/>
        <dbReference type="Rhea" id="RHEA-COMP:9680"/>
        <dbReference type="ChEBI" id="CHEBI:15378"/>
        <dbReference type="ChEBI" id="CHEBI:57501"/>
        <dbReference type="ChEBI" id="CHEBI:57783"/>
        <dbReference type="ChEBI" id="CHEBI:58349"/>
        <dbReference type="ChEBI" id="CHEBI:78442"/>
        <dbReference type="ChEBI" id="CHEBI:78520"/>
        <dbReference type="EC" id="1.2.1.70"/>
    </reaction>
</comment>
<keyword evidence="20" id="KW-1185">Reference proteome</keyword>
<evidence type="ECO:0000259" key="18">
    <source>
        <dbReference type="Pfam" id="PF05201"/>
    </source>
</evidence>
<dbReference type="PIRSF" id="PIRSF000445">
    <property type="entry name" value="4pyrrol_synth_GluRdtase"/>
    <property type="match status" value="1"/>
</dbReference>
<evidence type="ECO:0000256" key="7">
    <source>
        <dbReference type="ARBA" id="ARBA00047464"/>
    </source>
</evidence>
<dbReference type="InterPro" id="IPR036343">
    <property type="entry name" value="GluRdtase_N_sf"/>
</dbReference>
<dbReference type="Pfam" id="PF01488">
    <property type="entry name" value="Shikimate_DH"/>
    <property type="match status" value="1"/>
</dbReference>
<keyword evidence="6 9" id="KW-0627">Porphyrin biosynthesis</keyword>
<dbReference type="STRING" id="930146.SAMN05192533_102233"/>
<dbReference type="Gene3D" id="3.40.50.720">
    <property type="entry name" value="NAD(P)-binding Rossmann-like Domain"/>
    <property type="match status" value="1"/>
</dbReference>
<feature type="binding site" evidence="9 11">
    <location>
        <begin position="55"/>
        <end position="58"/>
    </location>
    <ligand>
        <name>substrate</name>
    </ligand>
</feature>
<dbReference type="FunFam" id="3.30.460.30:FF:000001">
    <property type="entry name" value="Glutamyl-tRNA reductase"/>
    <property type="match status" value="1"/>
</dbReference>
<comment type="similarity">
    <text evidence="2 9 14">Belongs to the glutamyl-tRNA reductase family.</text>
</comment>
<feature type="site" description="Important for activity" evidence="9 13">
    <location>
        <position position="105"/>
    </location>
</feature>
<keyword evidence="15" id="KW-0175">Coiled coil</keyword>
<dbReference type="InterPro" id="IPR018214">
    <property type="entry name" value="GluRdtase_CS"/>
</dbReference>
<dbReference type="GO" id="GO:0006782">
    <property type="term" value="P:protoporphyrinogen IX biosynthetic process"/>
    <property type="evidence" value="ECO:0007669"/>
    <property type="project" value="UniProtKB-UniRule"/>
</dbReference>
<feature type="binding site" evidence="9 12">
    <location>
        <begin position="195"/>
        <end position="200"/>
    </location>
    <ligand>
        <name>NADP(+)</name>
        <dbReference type="ChEBI" id="CHEBI:58349"/>
    </ligand>
</feature>
<comment type="domain">
    <text evidence="9">Possesses an unusual extended V-shaped dimeric structure with each monomer consisting of three distinct domains arranged along a curved 'spinal' alpha-helix. The N-terminal catalytic domain specifically recognizes the glutamate moiety of the substrate. The second domain is the NADPH-binding domain, and the third C-terminal domain is responsible for dimerization.</text>
</comment>
<evidence type="ECO:0000256" key="15">
    <source>
        <dbReference type="SAM" id="Coils"/>
    </source>
</evidence>
<dbReference type="SUPFAM" id="SSF51735">
    <property type="entry name" value="NAD(P)-binding Rossmann-fold domains"/>
    <property type="match status" value="1"/>
</dbReference>
<dbReference type="HAMAP" id="MF_00087">
    <property type="entry name" value="Glu_tRNA_reductase"/>
    <property type="match status" value="1"/>
</dbReference>
<evidence type="ECO:0000259" key="17">
    <source>
        <dbReference type="Pfam" id="PF01488"/>
    </source>
</evidence>
<dbReference type="Pfam" id="PF05201">
    <property type="entry name" value="GlutR_N"/>
    <property type="match status" value="1"/>
</dbReference>
<dbReference type="EC" id="1.2.1.70" evidence="3 9"/>
<name>A0A1H7XJD9_9BACI</name>
<gene>
    <name evidence="9" type="primary">hemA</name>
    <name evidence="19" type="ORF">SAMN05192533_102233</name>
</gene>
<feature type="coiled-coil region" evidence="15">
    <location>
        <begin position="24"/>
        <end position="51"/>
    </location>
</feature>
<dbReference type="InterPro" id="IPR036291">
    <property type="entry name" value="NAD(P)-bd_dom_sf"/>
</dbReference>
<evidence type="ECO:0000256" key="3">
    <source>
        <dbReference type="ARBA" id="ARBA00012970"/>
    </source>
</evidence>
<keyword evidence="4 9" id="KW-0521">NADP</keyword>
<comment type="subunit">
    <text evidence="9">Homodimer.</text>
</comment>
<dbReference type="GO" id="GO:0050661">
    <property type="term" value="F:NADP binding"/>
    <property type="evidence" value="ECO:0007669"/>
    <property type="project" value="InterPro"/>
</dbReference>
<evidence type="ECO:0000313" key="20">
    <source>
        <dbReference type="Proteomes" id="UP000198553"/>
    </source>
</evidence>
<evidence type="ECO:0000313" key="19">
    <source>
        <dbReference type="EMBL" id="SEM33773.1"/>
    </source>
</evidence>
<dbReference type="NCBIfam" id="TIGR01035">
    <property type="entry name" value="hemA"/>
    <property type="match status" value="1"/>
</dbReference>
<comment type="function">
    <text evidence="9">Catalyzes the NADPH-dependent reduction of glutamyl-tRNA(Glu) to glutamate 1-semialdehyde (GSA).</text>
</comment>
<feature type="domain" description="Quinate/shikimate 5-dehydrogenase/glutamyl-tRNA reductase" evidence="17">
    <location>
        <begin position="177"/>
        <end position="312"/>
    </location>
</feature>
<dbReference type="InterPro" id="IPR015895">
    <property type="entry name" value="4pyrrol_synth_GluRdtase_N"/>
</dbReference>
<accession>A0A1H7XJD9</accession>
<dbReference type="InterPro" id="IPR006151">
    <property type="entry name" value="Shikm_DH/Glu-tRNA_Rdtase"/>
</dbReference>
<feature type="domain" description="Glutamyl-tRNA reductase N-terminal" evidence="18">
    <location>
        <begin position="12"/>
        <end position="162"/>
    </location>
</feature>
<dbReference type="PROSITE" id="PS00747">
    <property type="entry name" value="GLUTR"/>
    <property type="match status" value="1"/>
</dbReference>
<dbReference type="FunFam" id="3.40.50.720:FF:000031">
    <property type="entry name" value="Glutamyl-tRNA reductase"/>
    <property type="match status" value="1"/>
</dbReference>
<organism evidence="19 20">
    <name type="scientific">Mesobacillus persicus</name>
    <dbReference type="NCBI Taxonomy" id="930146"/>
    <lineage>
        <taxon>Bacteria</taxon>
        <taxon>Bacillati</taxon>
        <taxon>Bacillota</taxon>
        <taxon>Bacilli</taxon>
        <taxon>Bacillales</taxon>
        <taxon>Bacillaceae</taxon>
        <taxon>Mesobacillus</taxon>
    </lineage>
</organism>
<evidence type="ECO:0000256" key="1">
    <source>
        <dbReference type="ARBA" id="ARBA00005059"/>
    </source>
</evidence>
<dbReference type="CDD" id="cd05213">
    <property type="entry name" value="NAD_bind_Glutamyl_tRNA_reduct"/>
    <property type="match status" value="1"/>
</dbReference>
<evidence type="ECO:0000259" key="16">
    <source>
        <dbReference type="Pfam" id="PF00745"/>
    </source>
</evidence>
<feature type="binding site" evidence="9 11">
    <location>
        <position position="126"/>
    </location>
    <ligand>
        <name>substrate</name>
    </ligand>
</feature>
<comment type="miscellaneous">
    <text evidence="9">During catalysis, the active site Cys acts as a nucleophile attacking the alpha-carbonyl group of tRNA-bound glutamate with the formation of a thioester intermediate between enzyme and glutamate, and the concomitant release of tRNA(Glu). The thioester intermediate is finally reduced by direct hydride transfer from NADPH, to form the product GSA.</text>
</comment>
<dbReference type="InterPro" id="IPR036453">
    <property type="entry name" value="GluRdtase_dimer_dom_sf"/>
</dbReference>
<protein>
    <recommendedName>
        <fullName evidence="8 9">Glutamyl-tRNA reductase</fullName>
        <shortName evidence="9">GluTR</shortName>
        <ecNumber evidence="3 9">1.2.1.70</ecNumber>
    </recommendedName>
</protein>
<keyword evidence="5 9" id="KW-0560">Oxidoreductase</keyword>
<reference evidence="20" key="1">
    <citation type="submission" date="2016-10" db="EMBL/GenBank/DDBJ databases">
        <authorList>
            <person name="Varghese N."/>
            <person name="Submissions S."/>
        </authorList>
    </citation>
    <scope>NUCLEOTIDE SEQUENCE [LARGE SCALE GENOMIC DNA]</scope>
    <source>
        <strain evidence="20">B48,IBRC-M 10115,DSM 25386,CECT 8001</strain>
    </source>
</reference>
<evidence type="ECO:0000256" key="10">
    <source>
        <dbReference type="PIRSR" id="PIRSR000445-1"/>
    </source>
</evidence>
<dbReference type="Proteomes" id="UP000198553">
    <property type="component" value="Unassembled WGS sequence"/>
</dbReference>
<sequence length="454" mass="50822">MGVSYSMHIMVVGLNYRTAPVEIREKLTFDEKNLRDAMQTLQNKKSILENIIISTCNRTEIYAVVDQLHTGRYYIKEFLAEWFGMEQNEFSPYLFVYEQDGAVEHLFKVACGLDSMVLGETQILGQVRSSFLIGQEEKTTGTVFNHLFKQAVTVAKRAHSETEIGANAVSISYAAVELAKKIFGSLENKHVLILGAGKMGELAIQNLHANGAKKVTVINRTYQKAEDLASRFSGVAKTLKELQCALVDADILISSTGAKDFVVTKEMMAMVGGLRKGKPLFMVDIAVPRDLDPGIASLENMFLYDIDDLEGIVEANLQERKKAAQKIMLTIEEEIVLFKQWINTLGVVPVISALRVKALDIQQETMNSIERKLSHLSERDMKVINKHTKSIINQLLKDPILQAKEIPSRRDADEALELFVKIFNIEQQVAEQKGLKPTEAKQTVVQVPQASFQS</sequence>